<protein>
    <submittedName>
        <fullName evidence="1">Uncharacterized protein</fullName>
    </submittedName>
</protein>
<organism evidence="1">
    <name type="scientific">marine sediment metagenome</name>
    <dbReference type="NCBI Taxonomy" id="412755"/>
    <lineage>
        <taxon>unclassified sequences</taxon>
        <taxon>metagenomes</taxon>
        <taxon>ecological metagenomes</taxon>
    </lineage>
</organism>
<sequence>MKKKVLLLTLIISIFLVVGAGFAFQNEPDGFRGLKWGDPATENMIPLIAKDPSEKTREYELPNEKLNIGNAQLSKILYLFWKIDSTEKLMWVTLQFEGEYNYDLLKTICEGKFGTPSYEDLSALWWDGPITAIALGHKSLILMSYQLTREFAETGKKEEAEKAEEDW</sequence>
<comment type="caution">
    <text evidence="1">The sequence shown here is derived from an EMBL/GenBank/DDBJ whole genome shotgun (WGS) entry which is preliminary data.</text>
</comment>
<dbReference type="AlphaFoldDB" id="X1K6A3"/>
<reference evidence="1" key="1">
    <citation type="journal article" date="2014" name="Front. Microbiol.">
        <title>High frequency of phylogenetically diverse reductive dehalogenase-homologous genes in deep subseafloor sedimentary metagenomes.</title>
        <authorList>
            <person name="Kawai M."/>
            <person name="Futagami T."/>
            <person name="Toyoda A."/>
            <person name="Takaki Y."/>
            <person name="Nishi S."/>
            <person name="Hori S."/>
            <person name="Arai W."/>
            <person name="Tsubouchi T."/>
            <person name="Morono Y."/>
            <person name="Uchiyama I."/>
            <person name="Ito T."/>
            <person name="Fujiyama A."/>
            <person name="Inagaki F."/>
            <person name="Takami H."/>
        </authorList>
    </citation>
    <scope>NUCLEOTIDE SEQUENCE</scope>
    <source>
        <strain evidence="1">Expedition CK06-06</strain>
    </source>
</reference>
<name>X1K6A3_9ZZZZ</name>
<dbReference type="EMBL" id="BARU01037218">
    <property type="protein sequence ID" value="GAH85799.1"/>
    <property type="molecule type" value="Genomic_DNA"/>
</dbReference>
<gene>
    <name evidence="1" type="ORF">S03H2_58029</name>
</gene>
<accession>X1K6A3</accession>
<proteinExistence type="predicted"/>
<evidence type="ECO:0000313" key="1">
    <source>
        <dbReference type="EMBL" id="GAH85799.1"/>
    </source>
</evidence>